<organism evidence="1 2">
    <name type="scientific">Antarcticibacterium flavum</name>
    <dbReference type="NCBI Taxonomy" id="2058175"/>
    <lineage>
        <taxon>Bacteria</taxon>
        <taxon>Pseudomonadati</taxon>
        <taxon>Bacteroidota</taxon>
        <taxon>Flavobacteriia</taxon>
        <taxon>Flavobacteriales</taxon>
        <taxon>Flavobacteriaceae</taxon>
        <taxon>Antarcticibacterium</taxon>
    </lineage>
</organism>
<sequence length="222" mass="25375">MTTLLFLILSLSGYSQEKESSYPHFIGQPLSFVESHPDWEILKSSTGDLDEDGQNDIALIIESKDSIPEKRCSSCYLRNNKPRIILIFLNKDGYQNVIIQNNEFIARGDEGGMATYIEPELSITNGLLNIFYQYTRSNQSYTFELLEDRMEIIGAKSNGVHSASGNFESVEYDFKEGKIITETGHISQEKLKTEIQKINIKPKSLSEFGKMYEWQVAEYKNL</sequence>
<dbReference type="RefSeq" id="WP_139065522.1">
    <property type="nucleotide sequence ID" value="NZ_CP040812.1"/>
</dbReference>
<evidence type="ECO:0000313" key="2">
    <source>
        <dbReference type="Proteomes" id="UP000309016"/>
    </source>
</evidence>
<gene>
    <name evidence="1" type="ORF">FHG64_05705</name>
</gene>
<name>A0A5B7X2S2_9FLAO</name>
<accession>A0A5B7X2S2</accession>
<proteinExistence type="predicted"/>
<protein>
    <submittedName>
        <fullName evidence="1">Uncharacterized protein</fullName>
    </submittedName>
</protein>
<dbReference type="Proteomes" id="UP000309016">
    <property type="component" value="Chromosome"/>
</dbReference>
<dbReference type="AlphaFoldDB" id="A0A5B7X2S2"/>
<dbReference type="EMBL" id="CP040812">
    <property type="protein sequence ID" value="QCY68938.1"/>
    <property type="molecule type" value="Genomic_DNA"/>
</dbReference>
<dbReference type="KEGG" id="afla:FHG64_05705"/>
<reference evidence="1 2" key="1">
    <citation type="submission" date="2019-06" db="EMBL/GenBank/DDBJ databases">
        <title>Complete genome sequence of Antarcticibacterium flavum KCTC 52984T from an Antarctic marine sediment.</title>
        <authorList>
            <person name="Lee Y.M."/>
            <person name="Shin S.C."/>
        </authorList>
    </citation>
    <scope>NUCLEOTIDE SEQUENCE [LARGE SCALE GENOMIC DNA]</scope>
    <source>
        <strain evidence="1 2">KCTC 52984</strain>
    </source>
</reference>
<evidence type="ECO:0000313" key="1">
    <source>
        <dbReference type="EMBL" id="QCY68938.1"/>
    </source>
</evidence>
<dbReference type="OrthoDB" id="86940at2"/>
<keyword evidence="2" id="KW-1185">Reference proteome</keyword>